<name>A0AAD0PC37_9LACO</name>
<dbReference type="Proteomes" id="UP000250153">
    <property type="component" value="Chromosome"/>
</dbReference>
<dbReference type="InterPro" id="IPR015330">
    <property type="entry name" value="DNA_primase/pol_bifunc_N"/>
</dbReference>
<organism evidence="2 3">
    <name type="scientific">Ligilactobacillus murinus</name>
    <dbReference type="NCBI Taxonomy" id="1622"/>
    <lineage>
        <taxon>Bacteria</taxon>
        <taxon>Bacillati</taxon>
        <taxon>Bacillota</taxon>
        <taxon>Bacilli</taxon>
        <taxon>Lactobacillales</taxon>
        <taxon>Lactobacillaceae</taxon>
        <taxon>Ligilactobacillus</taxon>
    </lineage>
</organism>
<sequence length="211" mass="24190">MTPKQYTLELVKRGYKVFPLVPNTKRPIKDQSYLTASNDPQTVAKWFDNLPIIQNSQVKLLAYFINRDPSALNGNGYRSSIAINTARLIRQKGSQTMTKKRSFSPSITEEIKFHNLPLTAQALYFHLGMIADDDGVVDRVHSLANYLGADINDIDALINRGYLLKISESKKLYVLTDWLINNTIRKDRYKPTIHGEELAKLGLNNKRYYLR</sequence>
<reference evidence="2 3" key="1">
    <citation type="submission" date="2017-09" db="EMBL/GenBank/DDBJ databases">
        <title>Predominant Lactobacillus spp. isolated from feces of mice subjected to short-term calorie restriction.</title>
        <authorList>
            <person name="Zhang C."/>
            <person name="Zhao L."/>
            <person name="Pan F."/>
        </authorList>
    </citation>
    <scope>NUCLEOTIDE SEQUENCE [LARGE SCALE GENOMIC DNA]</scope>
    <source>
        <strain evidence="2 3">CR147</strain>
    </source>
</reference>
<evidence type="ECO:0000259" key="1">
    <source>
        <dbReference type="Pfam" id="PF09250"/>
    </source>
</evidence>
<feature type="domain" description="DNA primase/polymerase bifunctional N-terminal" evidence="1">
    <location>
        <begin position="8"/>
        <end position="51"/>
    </location>
</feature>
<proteinExistence type="predicted"/>
<evidence type="ECO:0000313" key="3">
    <source>
        <dbReference type="Proteomes" id="UP000250153"/>
    </source>
</evidence>
<gene>
    <name evidence="2" type="ORF">CPS94_06745</name>
</gene>
<accession>A0AAD0PC37</accession>
<dbReference type="EMBL" id="CP023565">
    <property type="protein sequence ID" value="AWZ38633.1"/>
    <property type="molecule type" value="Genomic_DNA"/>
</dbReference>
<dbReference type="KEGG" id="lmur:CPS94_06745"/>
<evidence type="ECO:0000313" key="2">
    <source>
        <dbReference type="EMBL" id="AWZ38633.1"/>
    </source>
</evidence>
<protein>
    <recommendedName>
        <fullName evidence="1">DNA primase/polymerase bifunctional N-terminal domain-containing protein</fullName>
    </recommendedName>
</protein>
<dbReference type="AlphaFoldDB" id="A0AAD0PC37"/>
<dbReference type="Pfam" id="PF09250">
    <property type="entry name" value="Prim-Pol"/>
    <property type="match status" value="1"/>
</dbReference>
<dbReference type="SUPFAM" id="SSF56747">
    <property type="entry name" value="Prim-pol domain"/>
    <property type="match status" value="1"/>
</dbReference>